<reference evidence="2" key="1">
    <citation type="submission" date="2010-02" db="EMBL/GenBank/DDBJ databases">
        <title>Sequencing and annotation of the Blastocystis hominis genome.</title>
        <authorList>
            <person name="Wincker P."/>
        </authorList>
    </citation>
    <scope>NUCLEOTIDE SEQUENCE</scope>
    <source>
        <strain evidence="2">Singapore isolate B</strain>
    </source>
</reference>
<proteinExistence type="predicted"/>
<dbReference type="InParanoid" id="D8M030"/>
<dbReference type="GeneID" id="24918829"/>
<dbReference type="EMBL" id="FN668642">
    <property type="protein sequence ID" value="CBK21419.2"/>
    <property type="molecule type" value="Genomic_DNA"/>
</dbReference>
<name>D8M030_BLAHO</name>
<sequence length="153" mass="18255">MKERENTDSERIPIPQRLYTSFLESVESDVMEYSNHIRLYRQLKQEQSKLKKRIAEEREEAVRLKQERGKLQAELVVQREKNEELRKKRDVLEKAEDVKKRVKQMISRNEVTWAVPDVPLLLHGNSAELLDAINKSVEKKIEKLKEEQKWTVC</sequence>
<evidence type="ECO:0000256" key="1">
    <source>
        <dbReference type="SAM" id="Coils"/>
    </source>
</evidence>
<dbReference type="RefSeq" id="XP_012895467.1">
    <property type="nucleotide sequence ID" value="XM_013040013.1"/>
</dbReference>
<accession>D8M030</accession>
<dbReference type="AlphaFoldDB" id="D8M030"/>
<evidence type="ECO:0000313" key="3">
    <source>
        <dbReference type="Proteomes" id="UP000008312"/>
    </source>
</evidence>
<evidence type="ECO:0000313" key="2">
    <source>
        <dbReference type="EMBL" id="CBK21419.2"/>
    </source>
</evidence>
<gene>
    <name evidence="2" type="ORF">GSBLH_T00001586001</name>
</gene>
<dbReference type="Proteomes" id="UP000008312">
    <property type="component" value="Unassembled WGS sequence"/>
</dbReference>
<protein>
    <submittedName>
        <fullName evidence="2">Uncharacterized protein</fullName>
    </submittedName>
</protein>
<feature type="coiled-coil region" evidence="1">
    <location>
        <begin position="40"/>
        <end position="147"/>
    </location>
</feature>
<organism evidence="2">
    <name type="scientific">Blastocystis hominis</name>
    <dbReference type="NCBI Taxonomy" id="12968"/>
    <lineage>
        <taxon>Eukaryota</taxon>
        <taxon>Sar</taxon>
        <taxon>Stramenopiles</taxon>
        <taxon>Bigyra</taxon>
        <taxon>Opalozoa</taxon>
        <taxon>Opalinata</taxon>
        <taxon>Blastocystidae</taxon>
        <taxon>Blastocystis</taxon>
    </lineage>
</organism>
<keyword evidence="3" id="KW-1185">Reference proteome</keyword>
<keyword evidence="1" id="KW-0175">Coiled coil</keyword>